<evidence type="ECO:0000259" key="2">
    <source>
        <dbReference type="PROSITE" id="PS50994"/>
    </source>
</evidence>
<dbReference type="GO" id="GO:0015074">
    <property type="term" value="P:DNA integration"/>
    <property type="evidence" value="ECO:0007669"/>
    <property type="project" value="InterPro"/>
</dbReference>
<dbReference type="InterPro" id="IPR050900">
    <property type="entry name" value="Transposase_IS3/IS150/IS904"/>
</dbReference>
<dbReference type="PANTHER" id="PTHR46889:SF4">
    <property type="entry name" value="TRANSPOSASE INSO FOR INSERTION SEQUENCE ELEMENT IS911B-RELATED"/>
    <property type="match status" value="1"/>
</dbReference>
<sequence>MAQRIRAIHAGDNTVGAQRMTAELNDGAINGERVKHKRVARIMRWAGIAGYVKKRRVRTTIPDQAEAKVPDLLKRDFTAPMPNRRYIGDITYLPLADGSNLYLATVIDCYSRRLAGWEIADHMRTSLVEDALKAAAASRGSPAGAIFHSDHGSIAVYTSTDYARLCTDLGVTRSMGAVGSSADNAPAESFNAALKREALQDAVSWPDELACRRQVFRWLTHYSTKHCHTWCRCQPPNAYETGYTATLATAA</sequence>
<dbReference type="NCBIfam" id="NF033516">
    <property type="entry name" value="transpos_IS3"/>
    <property type="match status" value="1"/>
</dbReference>
<dbReference type="Proteomes" id="UP000192929">
    <property type="component" value="Unassembled WGS sequence"/>
</dbReference>
<dbReference type="PROSITE" id="PS50994">
    <property type="entry name" value="INTEGRASE"/>
    <property type="match status" value="1"/>
</dbReference>
<dbReference type="AlphaFoldDB" id="A0A1X7D6R2"/>
<dbReference type="SUPFAM" id="SSF53098">
    <property type="entry name" value="Ribonuclease H-like"/>
    <property type="match status" value="1"/>
</dbReference>
<dbReference type="InterPro" id="IPR025948">
    <property type="entry name" value="HTH-like_dom"/>
</dbReference>
<proteinExistence type="predicted"/>
<feature type="domain" description="Integrase catalytic" evidence="2">
    <location>
        <begin position="78"/>
        <end position="243"/>
    </location>
</feature>
<dbReference type="InterPro" id="IPR001584">
    <property type="entry name" value="Integrase_cat-core"/>
</dbReference>
<evidence type="ECO:0000313" key="3">
    <source>
        <dbReference type="EMBL" id="SMF09970.1"/>
    </source>
</evidence>
<dbReference type="Pfam" id="PF00665">
    <property type="entry name" value="rve"/>
    <property type="match status" value="1"/>
</dbReference>
<evidence type="ECO:0000256" key="1">
    <source>
        <dbReference type="ARBA" id="ARBA00002286"/>
    </source>
</evidence>
<dbReference type="EMBL" id="FXAC01000009">
    <property type="protein sequence ID" value="SMF09970.1"/>
    <property type="molecule type" value="Genomic_DNA"/>
</dbReference>
<dbReference type="Pfam" id="PF13276">
    <property type="entry name" value="HTH_21"/>
    <property type="match status" value="1"/>
</dbReference>
<dbReference type="GO" id="GO:0003676">
    <property type="term" value="F:nucleic acid binding"/>
    <property type="evidence" value="ECO:0007669"/>
    <property type="project" value="InterPro"/>
</dbReference>
<dbReference type="InterPro" id="IPR048020">
    <property type="entry name" value="Transpos_IS3"/>
</dbReference>
<dbReference type="PANTHER" id="PTHR46889">
    <property type="entry name" value="TRANSPOSASE INSF FOR INSERTION SEQUENCE IS3B-RELATED"/>
    <property type="match status" value="1"/>
</dbReference>
<dbReference type="InterPro" id="IPR036397">
    <property type="entry name" value="RNaseH_sf"/>
</dbReference>
<dbReference type="InterPro" id="IPR012337">
    <property type="entry name" value="RNaseH-like_sf"/>
</dbReference>
<protein>
    <submittedName>
        <fullName evidence="3">Transposase InsO and inactivated derivatives</fullName>
    </submittedName>
</protein>
<keyword evidence="4" id="KW-1185">Reference proteome</keyword>
<reference evidence="4" key="1">
    <citation type="submission" date="2017-04" db="EMBL/GenBank/DDBJ databases">
        <authorList>
            <person name="Varghese N."/>
            <person name="Submissions S."/>
        </authorList>
    </citation>
    <scope>NUCLEOTIDE SEQUENCE [LARGE SCALE GENOMIC DNA]</scope>
    <source>
        <strain evidence="4">NIO-1021</strain>
    </source>
</reference>
<organism evidence="3 4">
    <name type="scientific">Kocuria marina subsp. indica</name>
    <dbReference type="NCBI Taxonomy" id="1049583"/>
    <lineage>
        <taxon>Bacteria</taxon>
        <taxon>Bacillati</taxon>
        <taxon>Actinomycetota</taxon>
        <taxon>Actinomycetes</taxon>
        <taxon>Micrococcales</taxon>
        <taxon>Micrococcaceae</taxon>
        <taxon>Kocuria</taxon>
    </lineage>
</organism>
<evidence type="ECO:0000313" key="4">
    <source>
        <dbReference type="Proteomes" id="UP000192929"/>
    </source>
</evidence>
<gene>
    <name evidence="3" type="ORF">SAMN06296028_1097</name>
</gene>
<comment type="function">
    <text evidence="1">Involved in the transposition of the insertion sequence.</text>
</comment>
<dbReference type="Gene3D" id="3.30.420.10">
    <property type="entry name" value="Ribonuclease H-like superfamily/Ribonuclease H"/>
    <property type="match status" value="1"/>
</dbReference>
<name>A0A1X7D6R2_9MICC</name>
<accession>A0A1X7D6R2</accession>